<sequence>MNDAEVALSEPAPSTKAAEITEAQPIERKLIKEGTLTFETADLTQTKKQIMQAIKKHQGYIASENESNTSGSLNHTVIVRVPAKQFDIFIDDATKGIDRFDTKDIQVKDVTEEFVDIQARLKTKKELEQRYLDLLKKSQ</sequence>
<feature type="domain" description="DUF4349" evidence="1">
    <location>
        <begin position="28"/>
        <end position="138"/>
    </location>
</feature>
<dbReference type="EMBL" id="BAABIQ010000034">
    <property type="protein sequence ID" value="GAA4793336.1"/>
    <property type="molecule type" value="Genomic_DNA"/>
</dbReference>
<evidence type="ECO:0000259" key="1">
    <source>
        <dbReference type="Pfam" id="PF14257"/>
    </source>
</evidence>
<organism evidence="2 3">
    <name type="scientific">Olivibacter ginsenosidimutans</name>
    <dbReference type="NCBI Taxonomy" id="1176537"/>
    <lineage>
        <taxon>Bacteria</taxon>
        <taxon>Pseudomonadati</taxon>
        <taxon>Bacteroidota</taxon>
        <taxon>Sphingobacteriia</taxon>
        <taxon>Sphingobacteriales</taxon>
        <taxon>Sphingobacteriaceae</taxon>
        <taxon>Olivibacter</taxon>
    </lineage>
</organism>
<name>A0ABP9BDD5_9SPHI</name>
<accession>A0ABP9BDD5</accession>
<evidence type="ECO:0000313" key="2">
    <source>
        <dbReference type="EMBL" id="GAA4793336.1"/>
    </source>
</evidence>
<reference evidence="3" key="1">
    <citation type="journal article" date="2019" name="Int. J. Syst. Evol. Microbiol.">
        <title>The Global Catalogue of Microorganisms (GCM) 10K type strain sequencing project: providing services to taxonomists for standard genome sequencing and annotation.</title>
        <authorList>
            <consortium name="The Broad Institute Genomics Platform"/>
            <consortium name="The Broad Institute Genome Sequencing Center for Infectious Disease"/>
            <person name="Wu L."/>
            <person name="Ma J."/>
        </authorList>
    </citation>
    <scope>NUCLEOTIDE SEQUENCE [LARGE SCALE GENOMIC DNA]</scope>
    <source>
        <strain evidence="3">JCM 18200</strain>
    </source>
</reference>
<comment type="caution">
    <text evidence="2">The sequence shown here is derived from an EMBL/GenBank/DDBJ whole genome shotgun (WGS) entry which is preliminary data.</text>
</comment>
<proteinExistence type="predicted"/>
<keyword evidence="3" id="KW-1185">Reference proteome</keyword>
<dbReference type="InterPro" id="IPR025645">
    <property type="entry name" value="DUF4349"/>
</dbReference>
<dbReference type="Proteomes" id="UP001501411">
    <property type="component" value="Unassembled WGS sequence"/>
</dbReference>
<gene>
    <name evidence="2" type="ORF">GCM10023231_22000</name>
</gene>
<evidence type="ECO:0000313" key="3">
    <source>
        <dbReference type="Proteomes" id="UP001501411"/>
    </source>
</evidence>
<dbReference type="Pfam" id="PF14257">
    <property type="entry name" value="DUF4349"/>
    <property type="match status" value="1"/>
</dbReference>
<protein>
    <recommendedName>
        <fullName evidence="1">DUF4349 domain-containing protein</fullName>
    </recommendedName>
</protein>